<gene>
    <name evidence="9" type="ORF">CASFOL_015425</name>
</gene>
<feature type="region of interest" description="Disordered" evidence="7">
    <location>
        <begin position="90"/>
        <end position="120"/>
    </location>
</feature>
<feature type="compositionally biased region" description="Basic residues" evidence="7">
    <location>
        <begin position="169"/>
        <end position="183"/>
    </location>
</feature>
<keyword evidence="3 6" id="KW-0805">Transcription regulation</keyword>
<evidence type="ECO:0000256" key="4">
    <source>
        <dbReference type="ARBA" id="ARBA00023163"/>
    </source>
</evidence>
<evidence type="ECO:0000256" key="6">
    <source>
        <dbReference type="RuleBase" id="RU367028"/>
    </source>
</evidence>
<name>A0ABD3DHL8_9LAMI</name>
<proteinExistence type="predicted"/>
<dbReference type="PROSITE" id="PS51754">
    <property type="entry name" value="OVATE"/>
    <property type="match status" value="1"/>
</dbReference>
<feature type="region of interest" description="Disordered" evidence="7">
    <location>
        <begin position="52"/>
        <end position="72"/>
    </location>
</feature>
<dbReference type="AlphaFoldDB" id="A0ABD3DHL8"/>
<dbReference type="InterPro" id="IPR038933">
    <property type="entry name" value="Ovate"/>
</dbReference>
<keyword evidence="10" id="KW-1185">Reference proteome</keyword>
<evidence type="ECO:0000313" key="9">
    <source>
        <dbReference type="EMBL" id="KAL3640457.1"/>
    </source>
</evidence>
<comment type="function">
    <text evidence="6">Transcriptional repressor that regulates multiple aspects of plant growth and development.</text>
</comment>
<keyword evidence="2 6" id="KW-0678">Repressor</keyword>
<dbReference type="PANTHER" id="PTHR33057:SF224">
    <property type="entry name" value="TRANSCRIPTION REPRESSOR"/>
    <property type="match status" value="1"/>
</dbReference>
<dbReference type="NCBIfam" id="TIGR01568">
    <property type="entry name" value="A_thal_3678"/>
    <property type="match status" value="1"/>
</dbReference>
<dbReference type="GO" id="GO:0045892">
    <property type="term" value="P:negative regulation of DNA-templated transcription"/>
    <property type="evidence" value="ECO:0007669"/>
    <property type="project" value="UniProtKB-UniRule"/>
</dbReference>
<keyword evidence="4 6" id="KW-0804">Transcription</keyword>
<comment type="caution">
    <text evidence="9">The sequence shown here is derived from an EMBL/GenBank/DDBJ whole genome shotgun (WGS) entry which is preliminary data.</text>
</comment>
<sequence length="290" mass="32968">MAKRLKLRIYRAIAATLESCRSKDPSILPQDPIPIPSFPPRTNFSTLHLPLPGDHQTPNPAVNHRLSSGGPNPLHFKWQKDEKWHVVAKIHNSDDPTSAPPPPDKTRRRRKKKKNIPTKLRLSTSSADSFWFSSDGGVPAEIEEEETETFVSSPDASSEFNLPPVREMRRSKSRRPVTTRKNNRGGAPPEADAPARLSMFKKLIPCTVDGKVKESFAVVKRSADPYEDFKNSMMDMILEKQMFDKDDLEQLLQCFLSLNSRHYHGIIVQAFSEIWEAIFYPATSDNMFRT</sequence>
<dbReference type="EMBL" id="JAVIJP010000017">
    <property type="protein sequence ID" value="KAL3640457.1"/>
    <property type="molecule type" value="Genomic_DNA"/>
</dbReference>
<dbReference type="InterPro" id="IPR006458">
    <property type="entry name" value="Ovate_C"/>
</dbReference>
<evidence type="ECO:0000256" key="1">
    <source>
        <dbReference type="ARBA" id="ARBA00004123"/>
    </source>
</evidence>
<feature type="domain" description="OVATE" evidence="8">
    <location>
        <begin position="218"/>
        <end position="277"/>
    </location>
</feature>
<evidence type="ECO:0000256" key="7">
    <source>
        <dbReference type="SAM" id="MobiDB-lite"/>
    </source>
</evidence>
<dbReference type="Pfam" id="PF04844">
    <property type="entry name" value="Ovate"/>
    <property type="match status" value="1"/>
</dbReference>
<evidence type="ECO:0000256" key="2">
    <source>
        <dbReference type="ARBA" id="ARBA00022491"/>
    </source>
</evidence>
<evidence type="ECO:0000259" key="8">
    <source>
        <dbReference type="PROSITE" id="PS51754"/>
    </source>
</evidence>
<organism evidence="9 10">
    <name type="scientific">Castilleja foliolosa</name>
    <dbReference type="NCBI Taxonomy" id="1961234"/>
    <lineage>
        <taxon>Eukaryota</taxon>
        <taxon>Viridiplantae</taxon>
        <taxon>Streptophyta</taxon>
        <taxon>Embryophyta</taxon>
        <taxon>Tracheophyta</taxon>
        <taxon>Spermatophyta</taxon>
        <taxon>Magnoliopsida</taxon>
        <taxon>eudicotyledons</taxon>
        <taxon>Gunneridae</taxon>
        <taxon>Pentapetalae</taxon>
        <taxon>asterids</taxon>
        <taxon>lamiids</taxon>
        <taxon>Lamiales</taxon>
        <taxon>Orobanchaceae</taxon>
        <taxon>Pedicularideae</taxon>
        <taxon>Castillejinae</taxon>
        <taxon>Castilleja</taxon>
    </lineage>
</organism>
<reference evidence="10" key="1">
    <citation type="journal article" date="2024" name="IScience">
        <title>Strigolactones Initiate the Formation of Haustorium-like Structures in Castilleja.</title>
        <authorList>
            <person name="Buerger M."/>
            <person name="Peterson D."/>
            <person name="Chory J."/>
        </authorList>
    </citation>
    <scope>NUCLEOTIDE SEQUENCE [LARGE SCALE GENOMIC DNA]</scope>
</reference>
<feature type="region of interest" description="Disordered" evidence="7">
    <location>
        <begin position="141"/>
        <end position="193"/>
    </location>
</feature>
<dbReference type="GO" id="GO:0005634">
    <property type="term" value="C:nucleus"/>
    <property type="evidence" value="ECO:0007669"/>
    <property type="project" value="UniProtKB-SubCell"/>
</dbReference>
<evidence type="ECO:0000256" key="3">
    <source>
        <dbReference type="ARBA" id="ARBA00023015"/>
    </source>
</evidence>
<feature type="compositionally biased region" description="Polar residues" evidence="7">
    <location>
        <begin position="56"/>
        <end position="70"/>
    </location>
</feature>
<feature type="compositionally biased region" description="Basic residues" evidence="7">
    <location>
        <begin position="106"/>
        <end position="116"/>
    </location>
</feature>
<accession>A0ABD3DHL8</accession>
<dbReference type="PANTHER" id="PTHR33057">
    <property type="entry name" value="TRANSCRIPTION REPRESSOR OFP7-RELATED"/>
    <property type="match status" value="1"/>
</dbReference>
<feature type="compositionally biased region" description="Polar residues" evidence="7">
    <location>
        <begin position="150"/>
        <end position="160"/>
    </location>
</feature>
<evidence type="ECO:0000313" key="10">
    <source>
        <dbReference type="Proteomes" id="UP001632038"/>
    </source>
</evidence>
<dbReference type="Proteomes" id="UP001632038">
    <property type="component" value="Unassembled WGS sequence"/>
</dbReference>
<keyword evidence="5 6" id="KW-0539">Nucleus</keyword>
<protein>
    <recommendedName>
        <fullName evidence="6">Transcription repressor</fullName>
    </recommendedName>
    <alternativeName>
        <fullName evidence="6">Ovate family protein</fullName>
    </alternativeName>
</protein>
<evidence type="ECO:0000256" key="5">
    <source>
        <dbReference type="ARBA" id="ARBA00023242"/>
    </source>
</evidence>
<comment type="subcellular location">
    <subcellularLocation>
        <location evidence="1 6">Nucleus</location>
    </subcellularLocation>
</comment>